<keyword evidence="3" id="KW-0202">Cytokine</keyword>
<dbReference type="GO" id="GO:0050178">
    <property type="term" value="F:phenylpyruvate tautomerase activity"/>
    <property type="evidence" value="ECO:0007669"/>
    <property type="project" value="UniProtKB-EC"/>
</dbReference>
<evidence type="ECO:0000256" key="5">
    <source>
        <dbReference type="ARBA" id="ARBA00023235"/>
    </source>
</evidence>
<dbReference type="SUPFAM" id="SSF55331">
    <property type="entry name" value="Tautomerase/MIF"/>
    <property type="match status" value="1"/>
</dbReference>
<name>A0AAV3ZTG5_9GAST</name>
<dbReference type="AlphaFoldDB" id="A0AAV3ZTG5"/>
<dbReference type="EC" id="5.3.2.1" evidence="9"/>
<dbReference type="EMBL" id="BLXT01002816">
    <property type="protein sequence ID" value="GFN97851.1"/>
    <property type="molecule type" value="Genomic_DNA"/>
</dbReference>
<organism evidence="13 14">
    <name type="scientific">Plakobranchus ocellatus</name>
    <dbReference type="NCBI Taxonomy" id="259542"/>
    <lineage>
        <taxon>Eukaryota</taxon>
        <taxon>Metazoa</taxon>
        <taxon>Spiralia</taxon>
        <taxon>Lophotrochozoa</taxon>
        <taxon>Mollusca</taxon>
        <taxon>Gastropoda</taxon>
        <taxon>Heterobranchia</taxon>
        <taxon>Euthyneura</taxon>
        <taxon>Panpulmonata</taxon>
        <taxon>Sacoglossa</taxon>
        <taxon>Placobranchoidea</taxon>
        <taxon>Plakobranchidae</taxon>
        <taxon>Plakobranchus</taxon>
    </lineage>
</organism>
<evidence type="ECO:0000256" key="7">
    <source>
        <dbReference type="ARBA" id="ARBA00036823"/>
    </source>
</evidence>
<comment type="subcellular location">
    <subcellularLocation>
        <location evidence="1">Secreted</location>
    </subcellularLocation>
</comment>
<sequence>MPMFIVHTNVKKGDIPEKFFTEATSLLATELGKPSSFIHVQVCPDQLMTFGGTDEPCANITLHCIGVVCPEKNREMAPKLSEFIESQLGIKKNRFYININDLARPYCIWDGKTFG</sequence>
<dbReference type="GO" id="GO:0004167">
    <property type="term" value="F:dopachrome isomerase activity"/>
    <property type="evidence" value="ECO:0007669"/>
    <property type="project" value="UniProtKB-EC"/>
</dbReference>
<keyword evidence="5" id="KW-0413">Isomerase</keyword>
<accession>A0AAV3ZTG5</accession>
<evidence type="ECO:0000256" key="2">
    <source>
        <dbReference type="ARBA" id="ARBA00005851"/>
    </source>
</evidence>
<dbReference type="GO" id="GO:0005615">
    <property type="term" value="C:extracellular space"/>
    <property type="evidence" value="ECO:0007669"/>
    <property type="project" value="UniProtKB-KW"/>
</dbReference>
<dbReference type="PANTHER" id="PTHR11954">
    <property type="entry name" value="D-DOPACHROME DECARBOXYLASE"/>
    <property type="match status" value="1"/>
</dbReference>
<evidence type="ECO:0000256" key="12">
    <source>
        <dbReference type="ARBA" id="ARBA00042730"/>
    </source>
</evidence>
<evidence type="ECO:0000256" key="1">
    <source>
        <dbReference type="ARBA" id="ARBA00004613"/>
    </source>
</evidence>
<evidence type="ECO:0000256" key="8">
    <source>
        <dbReference type="ARBA" id="ARBA00038932"/>
    </source>
</evidence>
<evidence type="ECO:0000313" key="14">
    <source>
        <dbReference type="Proteomes" id="UP000735302"/>
    </source>
</evidence>
<dbReference type="InterPro" id="IPR001398">
    <property type="entry name" value="Macrophage_inhib_fac"/>
</dbReference>
<evidence type="ECO:0000256" key="9">
    <source>
        <dbReference type="ARBA" id="ARBA00039086"/>
    </source>
</evidence>
<evidence type="ECO:0000256" key="10">
    <source>
        <dbReference type="ARBA" id="ARBA00041631"/>
    </source>
</evidence>
<dbReference type="EC" id="5.3.3.12" evidence="8"/>
<dbReference type="InterPro" id="IPR014347">
    <property type="entry name" value="Tautomerase/MIF_sf"/>
</dbReference>
<evidence type="ECO:0000313" key="13">
    <source>
        <dbReference type="EMBL" id="GFN97851.1"/>
    </source>
</evidence>
<comment type="similarity">
    <text evidence="2">Belongs to the MIF family.</text>
</comment>
<dbReference type="GO" id="GO:0005125">
    <property type="term" value="F:cytokine activity"/>
    <property type="evidence" value="ECO:0007669"/>
    <property type="project" value="UniProtKB-KW"/>
</dbReference>
<protein>
    <recommendedName>
        <fullName evidence="12">L-dopachrome isomerase</fullName>
        <ecNumber evidence="9">5.3.2.1</ecNumber>
        <ecNumber evidence="8">5.3.3.12</ecNumber>
    </recommendedName>
    <alternativeName>
        <fullName evidence="10">L-dopachrome tautomerase</fullName>
    </alternativeName>
    <alternativeName>
        <fullName evidence="11">Phenylpyruvate tautomerase</fullName>
    </alternativeName>
</protein>
<dbReference type="PANTHER" id="PTHR11954:SF6">
    <property type="entry name" value="MACROPHAGE MIGRATION INHIBITORY FACTOR"/>
    <property type="match status" value="1"/>
</dbReference>
<gene>
    <name evidence="13" type="ORF">PoB_002435700</name>
</gene>
<reference evidence="13 14" key="1">
    <citation type="journal article" date="2021" name="Elife">
        <title>Chloroplast acquisition without the gene transfer in kleptoplastic sea slugs, Plakobranchus ocellatus.</title>
        <authorList>
            <person name="Maeda T."/>
            <person name="Takahashi S."/>
            <person name="Yoshida T."/>
            <person name="Shimamura S."/>
            <person name="Takaki Y."/>
            <person name="Nagai Y."/>
            <person name="Toyoda A."/>
            <person name="Suzuki Y."/>
            <person name="Arimoto A."/>
            <person name="Ishii H."/>
            <person name="Satoh N."/>
            <person name="Nishiyama T."/>
            <person name="Hasebe M."/>
            <person name="Maruyama T."/>
            <person name="Minagawa J."/>
            <person name="Obokata J."/>
            <person name="Shigenobu S."/>
        </authorList>
    </citation>
    <scope>NUCLEOTIDE SEQUENCE [LARGE SCALE GENOMIC DNA]</scope>
</reference>
<dbReference type="Gene3D" id="3.30.429.10">
    <property type="entry name" value="Macrophage Migration Inhibitory Factor"/>
    <property type="match status" value="1"/>
</dbReference>
<keyword evidence="14" id="KW-1185">Reference proteome</keyword>
<keyword evidence="4" id="KW-0964">Secreted</keyword>
<dbReference type="Proteomes" id="UP000735302">
    <property type="component" value="Unassembled WGS sequence"/>
</dbReference>
<comment type="caution">
    <text evidence="13">The sequence shown here is derived from an EMBL/GenBank/DDBJ whole genome shotgun (WGS) entry which is preliminary data.</text>
</comment>
<evidence type="ECO:0000256" key="11">
    <source>
        <dbReference type="ARBA" id="ARBA00041912"/>
    </source>
</evidence>
<dbReference type="Pfam" id="PF01187">
    <property type="entry name" value="MIF"/>
    <property type="match status" value="1"/>
</dbReference>
<comment type="catalytic activity">
    <reaction evidence="6">
        <text>3-phenylpyruvate = enol-phenylpyruvate</text>
        <dbReference type="Rhea" id="RHEA:17097"/>
        <dbReference type="ChEBI" id="CHEBI:16815"/>
        <dbReference type="ChEBI" id="CHEBI:18005"/>
        <dbReference type="EC" id="5.3.2.1"/>
    </reaction>
</comment>
<evidence type="ECO:0000256" key="3">
    <source>
        <dbReference type="ARBA" id="ARBA00022514"/>
    </source>
</evidence>
<proteinExistence type="inferred from homology"/>
<comment type="catalytic activity">
    <reaction evidence="7">
        <text>L-dopachrome = 5,6-dihydroxyindole-2-carboxylate</text>
        <dbReference type="Rhea" id="RHEA:13041"/>
        <dbReference type="ChEBI" id="CHEBI:16875"/>
        <dbReference type="ChEBI" id="CHEBI:57509"/>
        <dbReference type="EC" id="5.3.3.12"/>
    </reaction>
</comment>
<evidence type="ECO:0000256" key="4">
    <source>
        <dbReference type="ARBA" id="ARBA00022525"/>
    </source>
</evidence>
<evidence type="ECO:0000256" key="6">
    <source>
        <dbReference type="ARBA" id="ARBA00036735"/>
    </source>
</evidence>